<organism evidence="15">
    <name type="scientific">Daucus carota subsp. sativus</name>
    <name type="common">Carrot</name>
    <dbReference type="NCBI Taxonomy" id="79200"/>
    <lineage>
        <taxon>Eukaryota</taxon>
        <taxon>Viridiplantae</taxon>
        <taxon>Streptophyta</taxon>
        <taxon>Embryophyta</taxon>
        <taxon>Tracheophyta</taxon>
        <taxon>Spermatophyta</taxon>
        <taxon>Magnoliopsida</taxon>
        <taxon>eudicotyledons</taxon>
        <taxon>Gunneridae</taxon>
        <taxon>Pentapetalae</taxon>
        <taxon>asterids</taxon>
        <taxon>campanulids</taxon>
        <taxon>Apiales</taxon>
        <taxon>Apiaceae</taxon>
        <taxon>Apioideae</taxon>
        <taxon>Scandiceae</taxon>
        <taxon>Daucinae</taxon>
        <taxon>Daucus</taxon>
        <taxon>Daucus sect. Daucus</taxon>
    </lineage>
</organism>
<evidence type="ECO:0000256" key="6">
    <source>
        <dbReference type="ARBA" id="ARBA00022729"/>
    </source>
</evidence>
<evidence type="ECO:0000256" key="4">
    <source>
        <dbReference type="ARBA" id="ARBA00022614"/>
    </source>
</evidence>
<name>A0A175YGC2_DAUCS</name>
<feature type="domain" description="Disease resistance R13L4/SHOC-2-like LRR" evidence="14">
    <location>
        <begin position="285"/>
        <end position="439"/>
    </location>
</feature>
<dbReference type="InterPro" id="IPR032675">
    <property type="entry name" value="LRR_dom_sf"/>
</dbReference>
<evidence type="ECO:0000256" key="11">
    <source>
        <dbReference type="SAM" id="Phobius"/>
    </source>
</evidence>
<dbReference type="FunFam" id="3.80.10.10:FF:000111">
    <property type="entry name" value="LRR receptor-like serine/threonine-protein kinase ERECTA"/>
    <property type="match status" value="1"/>
</dbReference>
<evidence type="ECO:0000256" key="5">
    <source>
        <dbReference type="ARBA" id="ARBA00022692"/>
    </source>
</evidence>
<dbReference type="Gramene" id="KZM82726">
    <property type="protein sequence ID" value="KZM82726"/>
    <property type="gene ID" value="DCAR_030295"/>
</dbReference>
<comment type="similarity">
    <text evidence="2">Belongs to the RLP family.</text>
</comment>
<keyword evidence="3" id="KW-1003">Cell membrane</keyword>
<dbReference type="PANTHER" id="PTHR48063:SF112">
    <property type="entry name" value="RECEPTOR LIKE PROTEIN 30-LIKE"/>
    <property type="match status" value="1"/>
</dbReference>
<dbReference type="Pfam" id="PF13855">
    <property type="entry name" value="LRR_8"/>
    <property type="match status" value="1"/>
</dbReference>
<feature type="transmembrane region" description="Helical" evidence="11">
    <location>
        <begin position="842"/>
        <end position="866"/>
    </location>
</feature>
<dbReference type="Pfam" id="PF00560">
    <property type="entry name" value="LRR_1"/>
    <property type="match status" value="7"/>
</dbReference>
<keyword evidence="6 12" id="KW-0732">Signal</keyword>
<evidence type="ECO:0000256" key="12">
    <source>
        <dbReference type="SAM" id="SignalP"/>
    </source>
</evidence>
<evidence type="ECO:0000256" key="1">
    <source>
        <dbReference type="ARBA" id="ARBA00004251"/>
    </source>
</evidence>
<dbReference type="Gene3D" id="3.80.10.10">
    <property type="entry name" value="Ribonuclease Inhibitor"/>
    <property type="match status" value="4"/>
</dbReference>
<feature type="signal peptide" evidence="12">
    <location>
        <begin position="1"/>
        <end position="20"/>
    </location>
</feature>
<dbReference type="Pfam" id="PF23598">
    <property type="entry name" value="LRR_14"/>
    <property type="match status" value="1"/>
</dbReference>
<protein>
    <submittedName>
        <fullName evidence="15">Uncharacterized protein</fullName>
    </submittedName>
</protein>
<dbReference type="STRING" id="79200.A0A175YGC2"/>
<dbReference type="FunFam" id="3.80.10.10:FF:000095">
    <property type="entry name" value="LRR receptor-like serine/threonine-protein kinase GSO1"/>
    <property type="match status" value="1"/>
</dbReference>
<dbReference type="GO" id="GO:0006952">
    <property type="term" value="P:defense response"/>
    <property type="evidence" value="ECO:0007669"/>
    <property type="project" value="UniProtKB-ARBA"/>
</dbReference>
<evidence type="ECO:0000256" key="10">
    <source>
        <dbReference type="ARBA" id="ARBA00023180"/>
    </source>
</evidence>
<dbReference type="GO" id="GO:0051707">
    <property type="term" value="P:response to other organism"/>
    <property type="evidence" value="ECO:0007669"/>
    <property type="project" value="UniProtKB-ARBA"/>
</dbReference>
<keyword evidence="8 11" id="KW-1133">Transmembrane helix</keyword>
<evidence type="ECO:0000256" key="2">
    <source>
        <dbReference type="ARBA" id="ARBA00009592"/>
    </source>
</evidence>
<comment type="subcellular location">
    <subcellularLocation>
        <location evidence="1">Cell membrane</location>
        <topology evidence="1">Single-pass type I membrane protein</topology>
    </subcellularLocation>
</comment>
<dbReference type="GO" id="GO:0005886">
    <property type="term" value="C:plasma membrane"/>
    <property type="evidence" value="ECO:0007669"/>
    <property type="project" value="UniProtKB-SubCell"/>
</dbReference>
<keyword evidence="9 11" id="KW-0472">Membrane</keyword>
<evidence type="ECO:0000259" key="13">
    <source>
        <dbReference type="Pfam" id="PF08263"/>
    </source>
</evidence>
<dbReference type="InterPro" id="IPR046956">
    <property type="entry name" value="RLP23-like"/>
</dbReference>
<dbReference type="AlphaFoldDB" id="A0A175YGC2"/>
<dbReference type="InterPro" id="IPR001611">
    <property type="entry name" value="Leu-rich_rpt"/>
</dbReference>
<dbReference type="InterPro" id="IPR003591">
    <property type="entry name" value="Leu-rich_rpt_typical-subtyp"/>
</dbReference>
<dbReference type="PANTHER" id="PTHR48063">
    <property type="entry name" value="LRR RECEPTOR-LIKE KINASE"/>
    <property type="match status" value="1"/>
</dbReference>
<sequence>MEMQKHTSLLFLAYVSGVLAALEFARSSVVASYSPNMSCIWSEKQALLRFKRGLFDEFNYLSSWVGDDCCSWRGIHCSTTSHVIELDLRNCALRGDQIINSSLLDLKYLNYLDLSFNNFNEIEIPDFFGSFKELTYLNLSSSNFQGLVPHHLGNLSTLRYLDLSNNYDHDYDYDYAYYNSLRIDSMRWVSGLSFLEHLDLSTVDLSEASTDPFSTKKIFPNSISVLKLAGCQLDNSIFSSVSCKNLTSLVSLDLAYNHFNHSFPLWVVNNSGLVQLNIGSNNFRGPIPKSLESLTALSKLDISDNNFQGYIPQSLVKLSKLAHLYIDSNQFIGSLSESYCHLSNLEILSVSENQLSGNIPKCIGELSNLSELRLHDNYWDGFVSEHHLMNLTRLKWLTISSKSNLVLNISSEWEPPFQLERIAMMSLKVGPCIPLWLQRQREFTGLELRNTSISIIPTDWLVSLVSHAYFVDLSDNDINGEQLLFISTHSNHLHTLSLSNNYLSGGFPLFICNLTSLMILVLSNNNLSGELPKCLGNLSELSELDVMDNNFSGDIPVSLGSLGNLTYLNLHNNKFQGKLPLSFHSLANLVVLDAGKNHLSDILPQWTREQLPFLKYLILRSNSFHGKIPTQLCHRSSIQVLNLAENQITGSIPPCFGNFSSMITGGSTELNKGLENDIGEMIRYNVKGSDLQYTSNLKFLFSINLSNNNISGEIPEELMELHGLTNLNLTGNRLTGRIPDKIGELRKLDSLDLSRNELNGPIPQSLSELNSLSSLNVSFNDLSGRIPTGRQLQTFNDLSIYAGNDQLCGQAILKPCAGDTESRNPQNDSEVETDLCSDDERLWFYAGAGPGILVGFLIFCGSLHFFESWRYSFFHYVEHVFDKIAVTSALWRRKFKN</sequence>
<feature type="chain" id="PRO_5008044578" evidence="12">
    <location>
        <begin position="21"/>
        <end position="897"/>
    </location>
</feature>
<dbReference type="InterPro" id="IPR013210">
    <property type="entry name" value="LRR_N_plant-typ"/>
</dbReference>
<proteinExistence type="inferred from homology"/>
<evidence type="ECO:0000259" key="14">
    <source>
        <dbReference type="Pfam" id="PF23598"/>
    </source>
</evidence>
<accession>A0A175YGC2</accession>
<dbReference type="EMBL" id="LNRQ01000009">
    <property type="protein sequence ID" value="KZM82726.1"/>
    <property type="molecule type" value="Genomic_DNA"/>
</dbReference>
<evidence type="ECO:0000313" key="15">
    <source>
        <dbReference type="EMBL" id="KZM82726.1"/>
    </source>
</evidence>
<evidence type="ECO:0000256" key="8">
    <source>
        <dbReference type="ARBA" id="ARBA00022989"/>
    </source>
</evidence>
<reference evidence="15" key="1">
    <citation type="journal article" date="2016" name="Nat. Genet.">
        <title>A high-quality carrot genome assembly provides new insights into carotenoid accumulation and asterid genome evolution.</title>
        <authorList>
            <person name="Iorizzo M."/>
            <person name="Ellison S."/>
            <person name="Senalik D."/>
            <person name="Zeng P."/>
            <person name="Satapoomin P."/>
            <person name="Huang J."/>
            <person name="Bowman M."/>
            <person name="Iovene M."/>
            <person name="Sanseverino W."/>
            <person name="Cavagnaro P."/>
            <person name="Yildiz M."/>
            <person name="Macko-Podgorni A."/>
            <person name="Moranska E."/>
            <person name="Grzebelus E."/>
            <person name="Grzebelus D."/>
            <person name="Ashrafi H."/>
            <person name="Zheng Z."/>
            <person name="Cheng S."/>
            <person name="Spooner D."/>
            <person name="Van Deynze A."/>
            <person name="Simon P."/>
        </authorList>
    </citation>
    <scope>NUCLEOTIDE SEQUENCE [LARGE SCALE GENOMIC DNA]</scope>
    <source>
        <tissue evidence="15">Leaf</tissue>
    </source>
</reference>
<comment type="caution">
    <text evidence="15">The sequence shown here is derived from an EMBL/GenBank/DDBJ whole genome shotgun (WGS) entry which is preliminary data.</text>
</comment>
<evidence type="ECO:0000256" key="3">
    <source>
        <dbReference type="ARBA" id="ARBA00022475"/>
    </source>
</evidence>
<keyword evidence="5 11" id="KW-0812">Transmembrane</keyword>
<gene>
    <name evidence="15" type="ORF">DCAR_030295</name>
</gene>
<dbReference type="InterPro" id="IPR055414">
    <property type="entry name" value="LRR_R13L4/SHOC2-like"/>
</dbReference>
<dbReference type="SUPFAM" id="SSF52058">
    <property type="entry name" value="L domain-like"/>
    <property type="match status" value="3"/>
</dbReference>
<dbReference type="Pfam" id="PF08263">
    <property type="entry name" value="LRRNT_2"/>
    <property type="match status" value="1"/>
</dbReference>
<keyword evidence="7" id="KW-0677">Repeat</keyword>
<keyword evidence="4" id="KW-0433">Leucine-rich repeat</keyword>
<keyword evidence="10" id="KW-0325">Glycoprotein</keyword>
<dbReference type="SMART" id="SM00369">
    <property type="entry name" value="LRR_TYP"/>
    <property type="match status" value="10"/>
</dbReference>
<dbReference type="FunFam" id="3.80.10.10:FF:000041">
    <property type="entry name" value="LRR receptor-like serine/threonine-protein kinase ERECTA"/>
    <property type="match status" value="1"/>
</dbReference>
<evidence type="ECO:0000256" key="7">
    <source>
        <dbReference type="ARBA" id="ARBA00022737"/>
    </source>
</evidence>
<feature type="domain" description="Leucine-rich repeat-containing N-terminal plant-type" evidence="13">
    <location>
        <begin position="42"/>
        <end position="78"/>
    </location>
</feature>
<evidence type="ECO:0000256" key="9">
    <source>
        <dbReference type="ARBA" id="ARBA00023136"/>
    </source>
</evidence>
<dbReference type="OMA" id="CKFEESA"/>